<keyword evidence="5" id="KW-1185">Reference proteome</keyword>
<feature type="signal peptide" evidence="2">
    <location>
        <begin position="1"/>
        <end position="21"/>
    </location>
</feature>
<keyword evidence="2" id="KW-0732">Signal</keyword>
<evidence type="ECO:0000256" key="1">
    <source>
        <dbReference type="ARBA" id="ARBA00022801"/>
    </source>
</evidence>
<dbReference type="GO" id="GO:0016787">
    <property type="term" value="F:hydrolase activity"/>
    <property type="evidence" value="ECO:0007669"/>
    <property type="project" value="UniProtKB-KW"/>
</dbReference>
<protein>
    <submittedName>
        <fullName evidence="4">Dienelactone hydrolase family protein</fullName>
    </submittedName>
</protein>
<dbReference type="Gene3D" id="3.40.50.1820">
    <property type="entry name" value="alpha/beta hydrolase"/>
    <property type="match status" value="1"/>
</dbReference>
<dbReference type="PANTHER" id="PTHR22946">
    <property type="entry name" value="DIENELACTONE HYDROLASE DOMAIN-CONTAINING PROTEIN-RELATED"/>
    <property type="match status" value="1"/>
</dbReference>
<comment type="caution">
    <text evidence="4">The sequence shown here is derived from an EMBL/GenBank/DDBJ whole genome shotgun (WGS) entry which is preliminary data.</text>
</comment>
<dbReference type="Proteomes" id="UP001217838">
    <property type="component" value="Unassembled WGS sequence"/>
</dbReference>
<gene>
    <name evidence="4" type="ORF">POL58_29595</name>
</gene>
<organism evidence="4 5">
    <name type="scientific">Nannocystis radixulma</name>
    <dbReference type="NCBI Taxonomy" id="2995305"/>
    <lineage>
        <taxon>Bacteria</taxon>
        <taxon>Pseudomonadati</taxon>
        <taxon>Myxococcota</taxon>
        <taxon>Polyangia</taxon>
        <taxon>Nannocystales</taxon>
        <taxon>Nannocystaceae</taxon>
        <taxon>Nannocystis</taxon>
    </lineage>
</organism>
<dbReference type="InterPro" id="IPR029058">
    <property type="entry name" value="AB_hydrolase_fold"/>
</dbReference>
<dbReference type="InterPro" id="IPR050261">
    <property type="entry name" value="FrsA_esterase"/>
</dbReference>
<dbReference type="PANTHER" id="PTHR22946:SF9">
    <property type="entry name" value="POLYKETIDE TRANSFERASE AF380"/>
    <property type="match status" value="1"/>
</dbReference>
<dbReference type="InterPro" id="IPR002925">
    <property type="entry name" value="Dienelactn_hydro"/>
</dbReference>
<dbReference type="SUPFAM" id="SSF53474">
    <property type="entry name" value="alpha/beta-Hydrolases"/>
    <property type="match status" value="1"/>
</dbReference>
<dbReference type="RefSeq" id="WP_272002874.1">
    <property type="nucleotide sequence ID" value="NZ_JAQNDN010000019.1"/>
</dbReference>
<feature type="chain" id="PRO_5046901684" evidence="2">
    <location>
        <begin position="22"/>
        <end position="295"/>
    </location>
</feature>
<evidence type="ECO:0000313" key="4">
    <source>
        <dbReference type="EMBL" id="MDC0671936.1"/>
    </source>
</evidence>
<sequence length="295" mass="32476">MVRRFAAVSLLNLLRISAVLAAGLAGPASARAAEPPEQVEFVSRDPARTSLNGYLFKPEGEGPFPAVIALHGCGGLFSSLDPARLSERHDDWARLLVDEEYVVMFPDSFGQRGIDSLCDVRDRRALTVGRRARDAQGAAAWLARQPFVDPDRLAVLGWSHGGTSVLSFAGRAEPKNTDIRAAVVFYPGCQRFADNPTWEPKVPVTILIGKQDDWTPVEPCRALAKRFPDEIELVEYPRAVHGFDAPDQRVHPITGLAYTASDTGIAHVGTEPEARRDSIRLVKEELERAFARKRE</sequence>
<proteinExistence type="predicted"/>
<evidence type="ECO:0000256" key="2">
    <source>
        <dbReference type="SAM" id="SignalP"/>
    </source>
</evidence>
<evidence type="ECO:0000313" key="5">
    <source>
        <dbReference type="Proteomes" id="UP001217838"/>
    </source>
</evidence>
<dbReference type="Pfam" id="PF01738">
    <property type="entry name" value="DLH"/>
    <property type="match status" value="1"/>
</dbReference>
<feature type="domain" description="Dienelactone hydrolase" evidence="3">
    <location>
        <begin position="52"/>
        <end position="253"/>
    </location>
</feature>
<accession>A0ABT5BCU3</accession>
<keyword evidence="1 4" id="KW-0378">Hydrolase</keyword>
<name>A0ABT5BCU3_9BACT</name>
<evidence type="ECO:0000259" key="3">
    <source>
        <dbReference type="Pfam" id="PF01738"/>
    </source>
</evidence>
<dbReference type="EMBL" id="JAQNDN010000019">
    <property type="protein sequence ID" value="MDC0671936.1"/>
    <property type="molecule type" value="Genomic_DNA"/>
</dbReference>
<reference evidence="4 5" key="1">
    <citation type="submission" date="2022-11" db="EMBL/GenBank/DDBJ databases">
        <title>Minimal conservation of predation-associated metabolite biosynthetic gene clusters underscores biosynthetic potential of Myxococcota including descriptions for ten novel species: Archangium lansinium sp. nov., Myxococcus landrumus sp. nov., Nannocystis bai.</title>
        <authorList>
            <person name="Ahearne A."/>
            <person name="Stevens C."/>
            <person name="Dowd S."/>
        </authorList>
    </citation>
    <scope>NUCLEOTIDE SEQUENCE [LARGE SCALE GENOMIC DNA]</scope>
    <source>
        <strain evidence="4 5">NCELM</strain>
    </source>
</reference>